<evidence type="ECO:0000313" key="2">
    <source>
        <dbReference type="Proteomes" id="UP000030699"/>
    </source>
</evidence>
<proteinExistence type="predicted"/>
<dbReference type="EMBL" id="KI925736">
    <property type="protein sequence ID" value="ETW46125.1"/>
    <property type="molecule type" value="Genomic_DNA"/>
</dbReference>
<accession>A0A024WHF2</accession>
<dbReference type="AlphaFoldDB" id="A0A024WHF2"/>
<reference evidence="1 2" key="2">
    <citation type="submission" date="2013-02" db="EMBL/GenBank/DDBJ databases">
        <title>The Genome Sequence of Plasmodium falciparum MaliPS096_E11.</title>
        <authorList>
            <consortium name="The Broad Institute Genome Sequencing Platform"/>
            <consortium name="The Broad Institute Genome Sequencing Center for Infectious Disease"/>
            <person name="Neafsey D."/>
            <person name="Cheeseman I."/>
            <person name="Volkman S."/>
            <person name="Adams J."/>
            <person name="Walker B."/>
            <person name="Young S.K."/>
            <person name="Zeng Q."/>
            <person name="Gargeya S."/>
            <person name="Fitzgerald M."/>
            <person name="Haas B."/>
            <person name="Abouelleil A."/>
            <person name="Alvarado L."/>
            <person name="Arachchi H.M."/>
            <person name="Berlin A.M."/>
            <person name="Chapman S.B."/>
            <person name="Dewar J."/>
            <person name="Goldberg J."/>
            <person name="Griggs A."/>
            <person name="Gujja S."/>
            <person name="Hansen M."/>
            <person name="Howarth C."/>
            <person name="Imamovic A."/>
            <person name="Larimer J."/>
            <person name="McCowan C."/>
            <person name="Murphy C."/>
            <person name="Neiman D."/>
            <person name="Pearson M."/>
            <person name="Priest M."/>
            <person name="Roberts A."/>
            <person name="Saif S."/>
            <person name="Shea T."/>
            <person name="Sisk P."/>
            <person name="Sykes S."/>
            <person name="Wortman J."/>
            <person name="Nusbaum C."/>
            <person name="Birren B."/>
        </authorList>
    </citation>
    <scope>NUCLEOTIDE SEQUENCE [LARGE SCALE GENOMIC DNA]</scope>
    <source>
        <strain evidence="1 2">MaliPS096_E11</strain>
    </source>
</reference>
<dbReference type="Proteomes" id="UP000030699">
    <property type="component" value="Unassembled WGS sequence"/>
</dbReference>
<sequence length="131" mass="14498">MKVRHDVSSKSMTLVSEIKLRPKLVKLRPMLVKLGLILVKLRPNHVSSHVSSHVSTNVSNHVSTYLSDDVSSHVSTDVSNDVSDDVSCDDVSSNEVVMKRLKTEHAKLITSHTQSALQTIKNEVLTSHLPH</sequence>
<reference evidence="1 2" key="1">
    <citation type="submission" date="2013-02" db="EMBL/GenBank/DDBJ databases">
        <title>The Genome Annotation of Plasmodium falciparum MaliPS096_E11.</title>
        <authorList>
            <consortium name="The Broad Institute Genome Sequencing Platform"/>
            <consortium name="The Broad Institute Genome Sequencing Center for Infectious Disease"/>
            <person name="Neafsey D."/>
            <person name="Hoffman S."/>
            <person name="Volkman S."/>
            <person name="Rosenthal P."/>
            <person name="Walker B."/>
            <person name="Young S.K."/>
            <person name="Zeng Q."/>
            <person name="Gargeya S."/>
            <person name="Fitzgerald M."/>
            <person name="Haas B."/>
            <person name="Abouelleil A."/>
            <person name="Allen A.W."/>
            <person name="Alvarado L."/>
            <person name="Arachchi H.M."/>
            <person name="Berlin A.M."/>
            <person name="Chapman S.B."/>
            <person name="Gainer-Dewar J."/>
            <person name="Goldberg J."/>
            <person name="Griggs A."/>
            <person name="Gujja S."/>
            <person name="Hansen M."/>
            <person name="Howarth C."/>
            <person name="Imamovic A."/>
            <person name="Ireland A."/>
            <person name="Larimer J."/>
            <person name="McCowan C."/>
            <person name="Murphy C."/>
            <person name="Pearson M."/>
            <person name="Poon T.W."/>
            <person name="Priest M."/>
            <person name="Roberts A."/>
            <person name="Saif S."/>
            <person name="Shea T."/>
            <person name="Sisk P."/>
            <person name="Sykes S."/>
            <person name="Wortman J."/>
            <person name="Nusbaum C."/>
            <person name="Birren B."/>
        </authorList>
    </citation>
    <scope>NUCLEOTIDE SEQUENCE [LARGE SCALE GENOMIC DNA]</scope>
    <source>
        <strain evidence="1 2">MaliPS096_E11</strain>
    </source>
</reference>
<protein>
    <submittedName>
        <fullName evidence="1">Uncharacterized protein</fullName>
    </submittedName>
</protein>
<evidence type="ECO:0000313" key="1">
    <source>
        <dbReference type="EMBL" id="ETW46125.1"/>
    </source>
</evidence>
<name>A0A024WHF2_PLAFA</name>
<gene>
    <name evidence="1" type="ORF">PFMALIP_05810</name>
</gene>
<organism evidence="1 2">
    <name type="scientific">Plasmodium falciparum MaliPS096_E11</name>
    <dbReference type="NCBI Taxonomy" id="1036727"/>
    <lineage>
        <taxon>Eukaryota</taxon>
        <taxon>Sar</taxon>
        <taxon>Alveolata</taxon>
        <taxon>Apicomplexa</taxon>
        <taxon>Aconoidasida</taxon>
        <taxon>Haemosporida</taxon>
        <taxon>Plasmodiidae</taxon>
        <taxon>Plasmodium</taxon>
        <taxon>Plasmodium (Laverania)</taxon>
    </lineage>
</organism>